<dbReference type="SUPFAM" id="SSF47874">
    <property type="entry name" value="Annexin"/>
    <property type="match status" value="1"/>
</dbReference>
<dbReference type="Proteomes" id="UP000031668">
    <property type="component" value="Unassembled WGS sequence"/>
</dbReference>
<sequence length="325" mass="38642">MGDVDGDYLKKKNFAPFVKSLEYHNEFDEDPTVRFCIVLNCPSKPTLYVPKIYDLESDISSIVKGNFWTFVLLSARRPATYREILIEKLVAQHEDTWYLILKPHFFDDSSGNYFQNFTFNAFVRSGAELDAYYLYYAHICHGLPESRGSLYIEVIQEMPRDMEFNFNEVGVDLFTTKTYYKRNKEKFIEIFSRTSFMNIRKMTEHFLLKNKVDICERLGGYFPTLVQKCARSVCKKYFDPGSYCADKNQFFAKRLRKYIVENDLYGIVRIIISRSEIDLYNIIVEYVTRYSRKYIRTICQMFTHESKLYDYLIKILCGLEPDEWI</sequence>
<dbReference type="OrthoDB" id="37886at2759"/>
<name>A0A0C2N980_THEKT</name>
<gene>
    <name evidence="1" type="ORF">RF11_12362</name>
</gene>
<comment type="caution">
    <text evidence="1">The sequence shown here is derived from an EMBL/GenBank/DDBJ whole genome shotgun (WGS) entry which is preliminary data.</text>
</comment>
<evidence type="ECO:0000313" key="2">
    <source>
        <dbReference type="Proteomes" id="UP000031668"/>
    </source>
</evidence>
<reference evidence="1 2" key="1">
    <citation type="journal article" date="2014" name="Genome Biol. Evol.">
        <title>The genome of the myxosporean Thelohanellus kitauei shows adaptations to nutrient acquisition within its fish host.</title>
        <authorList>
            <person name="Yang Y."/>
            <person name="Xiong J."/>
            <person name="Zhou Z."/>
            <person name="Huo F."/>
            <person name="Miao W."/>
            <person name="Ran C."/>
            <person name="Liu Y."/>
            <person name="Zhang J."/>
            <person name="Feng J."/>
            <person name="Wang M."/>
            <person name="Wang M."/>
            <person name="Wang L."/>
            <person name="Yao B."/>
        </authorList>
    </citation>
    <scope>NUCLEOTIDE SEQUENCE [LARGE SCALE GENOMIC DNA]</scope>
    <source>
        <strain evidence="1">Wuqing</strain>
    </source>
</reference>
<keyword evidence="2" id="KW-1185">Reference proteome</keyword>
<organism evidence="1 2">
    <name type="scientific">Thelohanellus kitauei</name>
    <name type="common">Myxosporean</name>
    <dbReference type="NCBI Taxonomy" id="669202"/>
    <lineage>
        <taxon>Eukaryota</taxon>
        <taxon>Metazoa</taxon>
        <taxon>Cnidaria</taxon>
        <taxon>Myxozoa</taxon>
        <taxon>Myxosporea</taxon>
        <taxon>Bivalvulida</taxon>
        <taxon>Platysporina</taxon>
        <taxon>Myxobolidae</taxon>
        <taxon>Thelohanellus</taxon>
    </lineage>
</organism>
<accession>A0A0C2N980</accession>
<dbReference type="AlphaFoldDB" id="A0A0C2N980"/>
<proteinExistence type="predicted"/>
<dbReference type="EMBL" id="JWZT01001076">
    <property type="protein sequence ID" value="KII72895.1"/>
    <property type="molecule type" value="Genomic_DNA"/>
</dbReference>
<dbReference type="InterPro" id="IPR037104">
    <property type="entry name" value="Annexin_sf"/>
</dbReference>
<dbReference type="GO" id="GO:0005544">
    <property type="term" value="F:calcium-dependent phospholipid binding"/>
    <property type="evidence" value="ECO:0007669"/>
    <property type="project" value="InterPro"/>
</dbReference>
<protein>
    <submittedName>
        <fullName evidence="1">Uncharacterized protein</fullName>
    </submittedName>
</protein>
<evidence type="ECO:0000313" key="1">
    <source>
        <dbReference type="EMBL" id="KII72895.1"/>
    </source>
</evidence>
<dbReference type="GO" id="GO:0005509">
    <property type="term" value="F:calcium ion binding"/>
    <property type="evidence" value="ECO:0007669"/>
    <property type="project" value="InterPro"/>
</dbReference>